<reference evidence="9 10" key="1">
    <citation type="journal article" date="2017" name="Nat. Ecol. Evol.">
        <title>Scallop genome provides insights into evolution of bilaterian karyotype and development.</title>
        <authorList>
            <person name="Wang S."/>
            <person name="Zhang J."/>
            <person name="Jiao W."/>
            <person name="Li J."/>
            <person name="Xun X."/>
            <person name="Sun Y."/>
            <person name="Guo X."/>
            <person name="Huan P."/>
            <person name="Dong B."/>
            <person name="Zhang L."/>
            <person name="Hu X."/>
            <person name="Sun X."/>
            <person name="Wang J."/>
            <person name="Zhao C."/>
            <person name="Wang Y."/>
            <person name="Wang D."/>
            <person name="Huang X."/>
            <person name="Wang R."/>
            <person name="Lv J."/>
            <person name="Li Y."/>
            <person name="Zhang Z."/>
            <person name="Liu B."/>
            <person name="Lu W."/>
            <person name="Hui Y."/>
            <person name="Liang J."/>
            <person name="Zhou Z."/>
            <person name="Hou R."/>
            <person name="Li X."/>
            <person name="Liu Y."/>
            <person name="Li H."/>
            <person name="Ning X."/>
            <person name="Lin Y."/>
            <person name="Zhao L."/>
            <person name="Xing Q."/>
            <person name="Dou J."/>
            <person name="Li Y."/>
            <person name="Mao J."/>
            <person name="Guo H."/>
            <person name="Dou H."/>
            <person name="Li T."/>
            <person name="Mu C."/>
            <person name="Jiang W."/>
            <person name="Fu Q."/>
            <person name="Fu X."/>
            <person name="Miao Y."/>
            <person name="Liu J."/>
            <person name="Yu Q."/>
            <person name="Li R."/>
            <person name="Liao H."/>
            <person name="Li X."/>
            <person name="Kong Y."/>
            <person name="Jiang Z."/>
            <person name="Chourrout D."/>
            <person name="Li R."/>
            <person name="Bao Z."/>
        </authorList>
    </citation>
    <scope>NUCLEOTIDE SEQUENCE [LARGE SCALE GENOMIC DNA]</scope>
    <source>
        <strain evidence="9 10">PY_sf001</strain>
    </source>
</reference>
<keyword evidence="4" id="KW-0540">Nuclease</keyword>
<evidence type="ECO:0000256" key="3">
    <source>
        <dbReference type="ARBA" id="ARBA00022694"/>
    </source>
</evidence>
<keyword evidence="10" id="KW-1185">Reference proteome</keyword>
<proteinExistence type="inferred from homology"/>
<keyword evidence="3" id="KW-0819">tRNA processing</keyword>
<dbReference type="AlphaFoldDB" id="A0A210PFS0"/>
<comment type="caution">
    <text evidence="9">The sequence shown here is derived from an EMBL/GenBank/DDBJ whole genome shotgun (WGS) entry which is preliminary data.</text>
</comment>
<gene>
    <name evidence="9" type="ORF">KP79_PYT03903</name>
</gene>
<dbReference type="EMBL" id="NEDP02076732">
    <property type="protein sequence ID" value="OWF35335.1"/>
    <property type="molecule type" value="Genomic_DNA"/>
</dbReference>
<comment type="cofactor">
    <cofactor evidence="1">
        <name>Zn(2+)</name>
        <dbReference type="ChEBI" id="CHEBI:29105"/>
    </cofactor>
</comment>
<dbReference type="InterPro" id="IPR013471">
    <property type="entry name" value="RNase_Z/BN"/>
</dbReference>
<dbReference type="HAMAP" id="MF_01818">
    <property type="entry name" value="RNase_Z_BN"/>
    <property type="match status" value="1"/>
</dbReference>
<comment type="subunit">
    <text evidence="2">Homodimer.</text>
</comment>
<name>A0A210PFS0_MIZYE</name>
<evidence type="ECO:0000256" key="5">
    <source>
        <dbReference type="ARBA" id="ARBA00022723"/>
    </source>
</evidence>
<keyword evidence="7" id="KW-0378">Hydrolase</keyword>
<evidence type="ECO:0000256" key="8">
    <source>
        <dbReference type="ARBA" id="ARBA00022833"/>
    </source>
</evidence>
<dbReference type="Pfam" id="PF23023">
    <property type="entry name" value="Anti-Pycsar_Apyc1"/>
    <property type="match status" value="1"/>
</dbReference>
<dbReference type="PANTHER" id="PTHR46018:SF2">
    <property type="entry name" value="ZINC PHOSPHODIESTERASE ELAC PROTEIN 1"/>
    <property type="match status" value="1"/>
</dbReference>
<evidence type="ECO:0000256" key="7">
    <source>
        <dbReference type="ARBA" id="ARBA00022801"/>
    </source>
</evidence>
<evidence type="ECO:0000313" key="9">
    <source>
        <dbReference type="EMBL" id="OWF35335.1"/>
    </source>
</evidence>
<evidence type="ECO:0000313" key="10">
    <source>
        <dbReference type="Proteomes" id="UP000242188"/>
    </source>
</evidence>
<dbReference type="NCBIfam" id="NF000801">
    <property type="entry name" value="PRK00055.1-3"/>
    <property type="match status" value="1"/>
</dbReference>
<dbReference type="NCBIfam" id="TIGR02651">
    <property type="entry name" value="RNase_Z"/>
    <property type="match status" value="1"/>
</dbReference>
<dbReference type="STRING" id="6573.A0A210PFS0"/>
<dbReference type="InterPro" id="IPR036866">
    <property type="entry name" value="RibonucZ/Hydroxyglut_hydro"/>
</dbReference>
<dbReference type="GO" id="GO:0046872">
    <property type="term" value="F:metal ion binding"/>
    <property type="evidence" value="ECO:0007669"/>
    <property type="project" value="UniProtKB-KW"/>
</dbReference>
<organism evidence="9 10">
    <name type="scientific">Mizuhopecten yessoensis</name>
    <name type="common">Japanese scallop</name>
    <name type="synonym">Patinopecten yessoensis</name>
    <dbReference type="NCBI Taxonomy" id="6573"/>
    <lineage>
        <taxon>Eukaryota</taxon>
        <taxon>Metazoa</taxon>
        <taxon>Spiralia</taxon>
        <taxon>Lophotrochozoa</taxon>
        <taxon>Mollusca</taxon>
        <taxon>Bivalvia</taxon>
        <taxon>Autobranchia</taxon>
        <taxon>Pteriomorphia</taxon>
        <taxon>Pectinida</taxon>
        <taxon>Pectinoidea</taxon>
        <taxon>Pectinidae</taxon>
        <taxon>Mizuhopecten</taxon>
    </lineage>
</organism>
<dbReference type="PANTHER" id="PTHR46018">
    <property type="entry name" value="ZINC PHOSPHODIESTERASE ELAC PROTEIN 1"/>
    <property type="match status" value="1"/>
</dbReference>
<dbReference type="GO" id="GO:0005634">
    <property type="term" value="C:nucleus"/>
    <property type="evidence" value="ECO:0007669"/>
    <property type="project" value="TreeGrafter"/>
</dbReference>
<evidence type="ECO:0000256" key="4">
    <source>
        <dbReference type="ARBA" id="ARBA00022722"/>
    </source>
</evidence>
<dbReference type="GO" id="GO:0042781">
    <property type="term" value="F:3'-tRNA processing endoribonuclease activity"/>
    <property type="evidence" value="ECO:0007669"/>
    <property type="project" value="TreeGrafter"/>
</dbReference>
<dbReference type="Gene3D" id="3.60.15.10">
    <property type="entry name" value="Ribonuclease Z/Hydroxyacylglutathione hydrolase-like"/>
    <property type="match status" value="1"/>
</dbReference>
<keyword evidence="5" id="KW-0479">Metal-binding</keyword>
<keyword evidence="6" id="KW-0255">Endonuclease</keyword>
<protein>
    <submittedName>
        <fullName evidence="9">Zinc phosphodiesterase ELAC protein 1</fullName>
    </submittedName>
</protein>
<dbReference type="Proteomes" id="UP000242188">
    <property type="component" value="Unassembled WGS sequence"/>
</dbReference>
<dbReference type="OrthoDB" id="527344at2759"/>
<sequence length="363" mass="40323">MAMELTFLGTGSAYPSPTRGASCIALRLEEAGVWLFDCGEGSQVQVMKSNVKPGKVAKIFITHLHGDHMFGLPGLMCTISQNNQRTDPVEVYGPVGLRKFLRVSLELSRSLLGFSYTVHELECLPHQYPDDWNRWKVDHSSSSSKCHPNEIDGHTIKPDLNSVWHIFSDGKMEVSAIWLKHRIPSFGFIIQEKPLPGKLDPQKLKARGLKSGPEYGKLKQGFSVTLPSGEIIKPEEAMGPPRPGRKVIIMGDSCDSSELYKLGHDADVLVHEATLENELKDSAIEKGHSTPNMAAKLASELKVKQLVLTHFSQRYKPLAAEIKEGDETVKKLRLEAMEILREDQVVVADDFMSLNIPMKSAKS</sequence>
<evidence type="ECO:0000256" key="6">
    <source>
        <dbReference type="ARBA" id="ARBA00022759"/>
    </source>
</evidence>
<accession>A0A210PFS0</accession>
<evidence type="ECO:0000256" key="2">
    <source>
        <dbReference type="ARBA" id="ARBA00011738"/>
    </source>
</evidence>
<evidence type="ECO:0000256" key="1">
    <source>
        <dbReference type="ARBA" id="ARBA00001947"/>
    </source>
</evidence>
<keyword evidence="8" id="KW-0862">Zinc</keyword>
<dbReference type="SUPFAM" id="SSF56281">
    <property type="entry name" value="Metallo-hydrolase/oxidoreductase"/>
    <property type="match status" value="1"/>
</dbReference>
<dbReference type="CDD" id="cd07717">
    <property type="entry name" value="RNaseZ_ZiPD-like_MBL-fold"/>
    <property type="match status" value="1"/>
</dbReference>